<dbReference type="KEGG" id="abas:ACPOL_2675"/>
<evidence type="ECO:0000313" key="2">
    <source>
        <dbReference type="Proteomes" id="UP000253606"/>
    </source>
</evidence>
<evidence type="ECO:0000313" key="1">
    <source>
        <dbReference type="EMBL" id="AXC11988.1"/>
    </source>
</evidence>
<gene>
    <name evidence="1" type="ORF">ACPOL_2675</name>
</gene>
<name>A0A2Z5FYR7_9BACT</name>
<accession>A0A2Z5FYR7</accession>
<proteinExistence type="predicted"/>
<dbReference type="AlphaFoldDB" id="A0A2Z5FYR7"/>
<sequence>MLQSAGYKVSTAMELAEAARILCSEKVGLSILCHTLSPEQRAKAIAKAEELRPHMKKLLLAAWSFPPVEGNPEEIFHTSAGPGALVAAVNRLMGGDGNTSNATSTLY</sequence>
<reference evidence="1 2" key="1">
    <citation type="journal article" date="2018" name="Front. Microbiol.">
        <title>Hydrolytic Capabilities as a Key to Environmental Success: Chitinolytic and Cellulolytic Acidobacteria From Acidic Sub-arctic Soils and Boreal Peatlands.</title>
        <authorList>
            <person name="Belova S.E."/>
            <person name="Ravin N.V."/>
            <person name="Pankratov T.A."/>
            <person name="Rakitin A.L."/>
            <person name="Ivanova A.A."/>
            <person name="Beletsky A.V."/>
            <person name="Mardanov A.V."/>
            <person name="Sinninghe Damste J.S."/>
            <person name="Dedysh S.N."/>
        </authorList>
    </citation>
    <scope>NUCLEOTIDE SEQUENCE [LARGE SCALE GENOMIC DNA]</scope>
    <source>
        <strain evidence="1 2">SBC82</strain>
    </source>
</reference>
<organism evidence="1 2">
    <name type="scientific">Acidisarcina polymorpha</name>
    <dbReference type="NCBI Taxonomy" id="2211140"/>
    <lineage>
        <taxon>Bacteria</taxon>
        <taxon>Pseudomonadati</taxon>
        <taxon>Acidobacteriota</taxon>
        <taxon>Terriglobia</taxon>
        <taxon>Terriglobales</taxon>
        <taxon>Acidobacteriaceae</taxon>
        <taxon>Acidisarcina</taxon>
    </lineage>
</organism>
<protein>
    <submittedName>
        <fullName evidence="1">Uncharacterized protein</fullName>
    </submittedName>
</protein>
<dbReference type="EMBL" id="CP030840">
    <property type="protein sequence ID" value="AXC11988.1"/>
    <property type="molecule type" value="Genomic_DNA"/>
</dbReference>
<dbReference type="Proteomes" id="UP000253606">
    <property type="component" value="Chromosome"/>
</dbReference>
<keyword evidence="2" id="KW-1185">Reference proteome</keyword>